<dbReference type="SUPFAM" id="SSF46689">
    <property type="entry name" value="Homeodomain-like"/>
    <property type="match status" value="1"/>
</dbReference>
<accession>A0A2P4ULB4</accession>
<dbReference type="PROSITE" id="PS50977">
    <property type="entry name" value="HTH_TETR_2"/>
    <property type="match status" value="1"/>
</dbReference>
<proteinExistence type="predicted"/>
<sequence length="201" mass="21960">MAMETTTAAPPGLRERKKAATRRALHEAAVRLTAEHGLDQVTVEAIADAAGVSRRTFSNYFENKEDALLYGHIEWRCRLSDQFAARPDGEPAWIALRTAAREVFADFSLHPGLLRQIQLAHCNPSLSQGQVARFAELELELAALIAARDGLPADGIRARVLAAAFLTAVRVGAQRWADEHPGRSLIALVNEALDEVGRSFV</sequence>
<dbReference type="Proteomes" id="UP000242367">
    <property type="component" value="Unassembled WGS sequence"/>
</dbReference>
<dbReference type="PROSITE" id="PS01081">
    <property type="entry name" value="HTH_TETR_1"/>
    <property type="match status" value="1"/>
</dbReference>
<dbReference type="GO" id="GO:0003700">
    <property type="term" value="F:DNA-binding transcription factor activity"/>
    <property type="evidence" value="ECO:0007669"/>
    <property type="project" value="TreeGrafter"/>
</dbReference>
<dbReference type="PRINTS" id="PR00455">
    <property type="entry name" value="HTHTETR"/>
</dbReference>
<evidence type="ECO:0000256" key="4">
    <source>
        <dbReference type="PROSITE-ProRule" id="PRU00335"/>
    </source>
</evidence>
<name>A0A2P4ULB4_9ACTN</name>
<dbReference type="EMBL" id="MTBP01000001">
    <property type="protein sequence ID" value="POM25833.1"/>
    <property type="molecule type" value="Genomic_DNA"/>
</dbReference>
<dbReference type="PANTHER" id="PTHR30055">
    <property type="entry name" value="HTH-TYPE TRANSCRIPTIONAL REGULATOR RUTR"/>
    <property type="match status" value="1"/>
</dbReference>
<dbReference type="Pfam" id="PF00440">
    <property type="entry name" value="TetR_N"/>
    <property type="match status" value="1"/>
</dbReference>
<comment type="caution">
    <text evidence="6">The sequence shown here is derived from an EMBL/GenBank/DDBJ whole genome shotgun (WGS) entry which is preliminary data.</text>
</comment>
<dbReference type="InterPro" id="IPR041347">
    <property type="entry name" value="MftR_C"/>
</dbReference>
<dbReference type="Pfam" id="PF17754">
    <property type="entry name" value="TetR_C_14"/>
    <property type="match status" value="1"/>
</dbReference>
<dbReference type="InterPro" id="IPR050109">
    <property type="entry name" value="HTH-type_TetR-like_transc_reg"/>
</dbReference>
<keyword evidence="7" id="KW-1185">Reference proteome</keyword>
<dbReference type="InterPro" id="IPR001647">
    <property type="entry name" value="HTH_TetR"/>
</dbReference>
<keyword evidence="3" id="KW-0804">Transcription</keyword>
<evidence type="ECO:0000313" key="7">
    <source>
        <dbReference type="Proteomes" id="UP000242367"/>
    </source>
</evidence>
<reference evidence="6 7" key="1">
    <citation type="journal article" date="2017" name="Chemistry">
        <title>Isolation, Biosynthesis and Chemical Modifications of Rubterolones A-F: Rare Tropolone Alkaloids from Actinomadura sp. 5-2.</title>
        <authorList>
            <person name="Guo H."/>
            <person name="Benndorf R."/>
            <person name="Leichnitz D."/>
            <person name="Klassen J.L."/>
            <person name="Vollmers J."/>
            <person name="Gorls H."/>
            <person name="Steinacker M."/>
            <person name="Weigel C."/>
            <person name="Dahse H.M."/>
            <person name="Kaster A.K."/>
            <person name="de Beer Z.W."/>
            <person name="Poulsen M."/>
            <person name="Beemelmanns C."/>
        </authorList>
    </citation>
    <scope>NUCLEOTIDE SEQUENCE [LARGE SCALE GENOMIC DNA]</scope>
    <source>
        <strain evidence="6 7">5-2</strain>
    </source>
</reference>
<dbReference type="InterPro" id="IPR023772">
    <property type="entry name" value="DNA-bd_HTH_TetR-type_CS"/>
</dbReference>
<dbReference type="InterPro" id="IPR009057">
    <property type="entry name" value="Homeodomain-like_sf"/>
</dbReference>
<organism evidence="6 7">
    <name type="scientific">Actinomadura rubteroloni</name>
    <dbReference type="NCBI Taxonomy" id="1926885"/>
    <lineage>
        <taxon>Bacteria</taxon>
        <taxon>Bacillati</taxon>
        <taxon>Actinomycetota</taxon>
        <taxon>Actinomycetes</taxon>
        <taxon>Streptosporangiales</taxon>
        <taxon>Thermomonosporaceae</taxon>
        <taxon>Actinomadura</taxon>
    </lineage>
</organism>
<dbReference type="Gene3D" id="1.10.10.60">
    <property type="entry name" value="Homeodomain-like"/>
    <property type="match status" value="1"/>
</dbReference>
<protein>
    <submittedName>
        <fullName evidence="6">Transcriptional regulator BetI</fullName>
    </submittedName>
</protein>
<keyword evidence="1" id="KW-0805">Transcription regulation</keyword>
<dbReference type="GO" id="GO:0000976">
    <property type="term" value="F:transcription cis-regulatory region binding"/>
    <property type="evidence" value="ECO:0007669"/>
    <property type="project" value="TreeGrafter"/>
</dbReference>
<evidence type="ECO:0000256" key="3">
    <source>
        <dbReference type="ARBA" id="ARBA00023163"/>
    </source>
</evidence>
<keyword evidence="2 4" id="KW-0238">DNA-binding</keyword>
<evidence type="ECO:0000313" key="6">
    <source>
        <dbReference type="EMBL" id="POM25833.1"/>
    </source>
</evidence>
<evidence type="ECO:0000259" key="5">
    <source>
        <dbReference type="PROSITE" id="PS50977"/>
    </source>
</evidence>
<dbReference type="Gene3D" id="1.10.357.10">
    <property type="entry name" value="Tetracycline Repressor, domain 2"/>
    <property type="match status" value="1"/>
</dbReference>
<dbReference type="PANTHER" id="PTHR30055:SF238">
    <property type="entry name" value="MYCOFACTOCIN BIOSYNTHESIS TRANSCRIPTIONAL REGULATOR MFTR-RELATED"/>
    <property type="match status" value="1"/>
</dbReference>
<dbReference type="AlphaFoldDB" id="A0A2P4ULB4"/>
<evidence type="ECO:0000256" key="2">
    <source>
        <dbReference type="ARBA" id="ARBA00023125"/>
    </source>
</evidence>
<gene>
    <name evidence="6" type="ORF">BTM25_02160</name>
</gene>
<feature type="DNA-binding region" description="H-T-H motif" evidence="4">
    <location>
        <begin position="42"/>
        <end position="61"/>
    </location>
</feature>
<feature type="domain" description="HTH tetR-type" evidence="5">
    <location>
        <begin position="19"/>
        <end position="79"/>
    </location>
</feature>
<evidence type="ECO:0000256" key="1">
    <source>
        <dbReference type="ARBA" id="ARBA00023015"/>
    </source>
</evidence>